<keyword evidence="3" id="KW-1185">Reference proteome</keyword>
<sequence>MVGALSHHSQNEGISRINMIAFHFDCLILGQLLFGSRRFNGYPKNHPTLPCNAHAQYATPTSQKGWFKL</sequence>
<protein>
    <submittedName>
        <fullName evidence="2">Uncharacterized protein</fullName>
    </submittedName>
</protein>
<gene>
    <name evidence="1" type="ORF">VNO77_27120</name>
    <name evidence="2" type="ORF">VNO77_27121</name>
</gene>
<reference evidence="2 3" key="1">
    <citation type="submission" date="2024-01" db="EMBL/GenBank/DDBJ databases">
        <title>The genomes of 5 underutilized Papilionoideae crops provide insights into root nodulation and disease resistanc.</title>
        <authorList>
            <person name="Jiang F."/>
        </authorList>
    </citation>
    <scope>NUCLEOTIDE SEQUENCE [LARGE SCALE GENOMIC DNA]</scope>
    <source>
        <strain evidence="2">LVBAO_FW01</strain>
        <tissue evidence="2">Leaves</tissue>
    </source>
</reference>
<dbReference type="AlphaFoldDB" id="A0AAN9KWN1"/>
<name>A0AAN9KWN1_CANGL</name>
<evidence type="ECO:0000313" key="2">
    <source>
        <dbReference type="EMBL" id="KAK7323638.1"/>
    </source>
</evidence>
<accession>A0AAN9KWN1</accession>
<dbReference type="Proteomes" id="UP001367508">
    <property type="component" value="Unassembled WGS sequence"/>
</dbReference>
<evidence type="ECO:0000313" key="1">
    <source>
        <dbReference type="EMBL" id="KAK7323637.1"/>
    </source>
</evidence>
<proteinExistence type="predicted"/>
<evidence type="ECO:0000313" key="3">
    <source>
        <dbReference type="Proteomes" id="UP001367508"/>
    </source>
</evidence>
<dbReference type="EMBL" id="JAYMYQ010000006">
    <property type="protein sequence ID" value="KAK7323637.1"/>
    <property type="molecule type" value="Genomic_DNA"/>
</dbReference>
<organism evidence="2 3">
    <name type="scientific">Canavalia gladiata</name>
    <name type="common">Sword bean</name>
    <name type="synonym">Dolichos gladiatus</name>
    <dbReference type="NCBI Taxonomy" id="3824"/>
    <lineage>
        <taxon>Eukaryota</taxon>
        <taxon>Viridiplantae</taxon>
        <taxon>Streptophyta</taxon>
        <taxon>Embryophyta</taxon>
        <taxon>Tracheophyta</taxon>
        <taxon>Spermatophyta</taxon>
        <taxon>Magnoliopsida</taxon>
        <taxon>eudicotyledons</taxon>
        <taxon>Gunneridae</taxon>
        <taxon>Pentapetalae</taxon>
        <taxon>rosids</taxon>
        <taxon>fabids</taxon>
        <taxon>Fabales</taxon>
        <taxon>Fabaceae</taxon>
        <taxon>Papilionoideae</taxon>
        <taxon>50 kb inversion clade</taxon>
        <taxon>NPAAA clade</taxon>
        <taxon>indigoferoid/millettioid clade</taxon>
        <taxon>Phaseoleae</taxon>
        <taxon>Canavalia</taxon>
    </lineage>
</organism>
<comment type="caution">
    <text evidence="2">The sequence shown here is derived from an EMBL/GenBank/DDBJ whole genome shotgun (WGS) entry which is preliminary data.</text>
</comment>
<dbReference type="EMBL" id="JAYMYQ010000006">
    <property type="protein sequence ID" value="KAK7323638.1"/>
    <property type="molecule type" value="Genomic_DNA"/>
</dbReference>